<dbReference type="SUPFAM" id="SSF52374">
    <property type="entry name" value="Nucleotidylyl transferase"/>
    <property type="match status" value="1"/>
</dbReference>
<dbReference type="Gene3D" id="3.40.50.620">
    <property type="entry name" value="HUPs"/>
    <property type="match status" value="1"/>
</dbReference>
<keyword evidence="1 6" id="KW-0436">Ligase</keyword>
<evidence type="ECO:0000256" key="3">
    <source>
        <dbReference type="ARBA" id="ARBA00022840"/>
    </source>
</evidence>
<comment type="caution">
    <text evidence="8">The sequence shown here is derived from an EMBL/GenBank/DDBJ whole genome shotgun (WGS) entry which is preliminary data.</text>
</comment>
<dbReference type="InterPro" id="IPR033911">
    <property type="entry name" value="MetRS_core"/>
</dbReference>
<organism evidence="8 9">
    <name type="scientific">Candidatus Kaiserbacteria bacterium CG_4_9_14_0_2_um_filter_41_32</name>
    <dbReference type="NCBI Taxonomy" id="1974601"/>
    <lineage>
        <taxon>Bacteria</taxon>
        <taxon>Candidatus Kaiseribacteriota</taxon>
    </lineage>
</organism>
<evidence type="ECO:0000256" key="6">
    <source>
        <dbReference type="RuleBase" id="RU363039"/>
    </source>
</evidence>
<evidence type="ECO:0000256" key="2">
    <source>
        <dbReference type="ARBA" id="ARBA00022741"/>
    </source>
</evidence>
<protein>
    <submittedName>
        <fullName evidence="8">Methionine--tRNA ligase</fullName>
    </submittedName>
</protein>
<dbReference type="PANTHER" id="PTHR43326">
    <property type="entry name" value="METHIONYL-TRNA SYNTHETASE"/>
    <property type="match status" value="1"/>
</dbReference>
<dbReference type="Pfam" id="PF09334">
    <property type="entry name" value="tRNA-synt_1g"/>
    <property type="match status" value="2"/>
</dbReference>
<name>A0A2M8FEU3_9BACT</name>
<keyword evidence="3 6" id="KW-0067">ATP-binding</keyword>
<dbReference type="GO" id="GO:0005524">
    <property type="term" value="F:ATP binding"/>
    <property type="evidence" value="ECO:0007669"/>
    <property type="project" value="UniProtKB-KW"/>
</dbReference>
<dbReference type="InterPro" id="IPR014729">
    <property type="entry name" value="Rossmann-like_a/b/a_fold"/>
</dbReference>
<evidence type="ECO:0000256" key="4">
    <source>
        <dbReference type="ARBA" id="ARBA00022917"/>
    </source>
</evidence>
<evidence type="ECO:0000313" key="9">
    <source>
        <dbReference type="Proteomes" id="UP000230391"/>
    </source>
</evidence>
<gene>
    <name evidence="8" type="ORF">CO026_01795</name>
</gene>
<dbReference type="PANTHER" id="PTHR43326:SF1">
    <property type="entry name" value="METHIONINE--TRNA LIGASE, MITOCHONDRIAL"/>
    <property type="match status" value="1"/>
</dbReference>
<dbReference type="InterPro" id="IPR015413">
    <property type="entry name" value="Methionyl/Leucyl_tRNA_Synth"/>
</dbReference>
<feature type="non-terminal residue" evidence="8">
    <location>
        <position position="1"/>
    </location>
</feature>
<evidence type="ECO:0000256" key="1">
    <source>
        <dbReference type="ARBA" id="ARBA00022598"/>
    </source>
</evidence>
<dbReference type="AlphaFoldDB" id="A0A2M8FEU3"/>
<feature type="non-terminal residue" evidence="8">
    <location>
        <position position="289"/>
    </location>
</feature>
<dbReference type="GO" id="GO:0006431">
    <property type="term" value="P:methionyl-tRNA aminoacylation"/>
    <property type="evidence" value="ECO:0007669"/>
    <property type="project" value="InterPro"/>
</dbReference>
<dbReference type="InterPro" id="IPR023457">
    <property type="entry name" value="Met-tRNA_synth_2"/>
</dbReference>
<keyword evidence="5 6" id="KW-0030">Aminoacyl-tRNA synthetase</keyword>
<dbReference type="PRINTS" id="PR01041">
    <property type="entry name" value="TRNASYNTHMET"/>
</dbReference>
<keyword evidence="2 6" id="KW-0547">Nucleotide-binding</keyword>
<feature type="domain" description="Methionyl/Leucyl tRNA synthetase" evidence="7">
    <location>
        <begin position="82"/>
        <end position="289"/>
    </location>
</feature>
<comment type="similarity">
    <text evidence="6">Belongs to the class-I aminoacyl-tRNA synthetase family.</text>
</comment>
<evidence type="ECO:0000256" key="5">
    <source>
        <dbReference type="ARBA" id="ARBA00023146"/>
    </source>
</evidence>
<evidence type="ECO:0000313" key="8">
    <source>
        <dbReference type="EMBL" id="PJC56168.1"/>
    </source>
</evidence>
<dbReference type="Proteomes" id="UP000230391">
    <property type="component" value="Unassembled WGS sequence"/>
</dbReference>
<keyword evidence="4 6" id="KW-0648">Protein biosynthesis</keyword>
<dbReference type="GO" id="GO:0004825">
    <property type="term" value="F:methionine-tRNA ligase activity"/>
    <property type="evidence" value="ECO:0007669"/>
    <property type="project" value="InterPro"/>
</dbReference>
<sequence length="289" mass="33354">YASKFADLKNSLNLSFDNFIRTSDDAHKTAVEEIWRRCLAKGDIYKKSYRGLYCVGDEMFLRDSDLVDGRCPNHPNVDPVEIEEENYFFKLSNYQKQLEEYLSDPTRTMSESYRKWALDFVTAGLDDLSISRSKARLDWGIPVPGDDEQVMYVWFDALTNYISTLGWPDDVDGKFKKFWIEGETLQLAGKDQIRFQSIIWQAMLLSADIKQTDTIAYHGFINSGGQKMSKSLGNVISPYELVEKYGTEATRYLLLRHVHPSDDTDITWERLDEWYTANLVNGLGNLVAR</sequence>
<reference evidence="9" key="1">
    <citation type="submission" date="2017-09" db="EMBL/GenBank/DDBJ databases">
        <title>Depth-based differentiation of microbial function through sediment-hosted aquifers and enrichment of novel symbionts in the deep terrestrial subsurface.</title>
        <authorList>
            <person name="Probst A.J."/>
            <person name="Ladd B."/>
            <person name="Jarett J.K."/>
            <person name="Geller-Mcgrath D.E."/>
            <person name="Sieber C.M.K."/>
            <person name="Emerson J.B."/>
            <person name="Anantharaman K."/>
            <person name="Thomas B.C."/>
            <person name="Malmstrom R."/>
            <person name="Stieglmeier M."/>
            <person name="Klingl A."/>
            <person name="Woyke T."/>
            <person name="Ryan C.M."/>
            <person name="Banfield J.F."/>
        </authorList>
    </citation>
    <scope>NUCLEOTIDE SEQUENCE [LARGE SCALE GENOMIC DNA]</scope>
</reference>
<dbReference type="EMBL" id="PFRD01000071">
    <property type="protein sequence ID" value="PJC56168.1"/>
    <property type="molecule type" value="Genomic_DNA"/>
</dbReference>
<evidence type="ECO:0000259" key="7">
    <source>
        <dbReference type="Pfam" id="PF09334"/>
    </source>
</evidence>
<accession>A0A2M8FEU3</accession>
<feature type="domain" description="Methionyl/Leucyl tRNA synthetase" evidence="7">
    <location>
        <begin position="3"/>
        <end position="73"/>
    </location>
</feature>
<proteinExistence type="inferred from homology"/>